<keyword evidence="6" id="KW-1185">Reference proteome</keyword>
<dbReference type="Gene3D" id="3.30.300.30">
    <property type="match status" value="1"/>
</dbReference>
<dbReference type="AlphaFoldDB" id="A0A1H9F843"/>
<dbReference type="RefSeq" id="WP_090063806.1">
    <property type="nucleotide sequence ID" value="NZ_FOFT01000002.1"/>
</dbReference>
<dbReference type="Gene3D" id="2.30.38.10">
    <property type="entry name" value="Luciferase, Domain 3"/>
    <property type="match status" value="1"/>
</dbReference>
<feature type="domain" description="AMP-binding enzyme C-terminal" evidence="4">
    <location>
        <begin position="450"/>
        <end position="526"/>
    </location>
</feature>
<evidence type="ECO:0000313" key="6">
    <source>
        <dbReference type="Proteomes" id="UP000199028"/>
    </source>
</evidence>
<evidence type="ECO:0000256" key="1">
    <source>
        <dbReference type="ARBA" id="ARBA00022598"/>
    </source>
</evidence>
<dbReference type="FunFam" id="2.30.38.10:FF:000003">
    <property type="entry name" value="Vibriobactin-specific 2,3-dihydroxybenzoate-AMP ligase"/>
    <property type="match status" value="1"/>
</dbReference>
<dbReference type="PROSITE" id="PS00455">
    <property type="entry name" value="AMP_BINDING"/>
    <property type="match status" value="1"/>
</dbReference>
<evidence type="ECO:0000259" key="3">
    <source>
        <dbReference type="Pfam" id="PF00501"/>
    </source>
</evidence>
<dbReference type="SUPFAM" id="SSF56801">
    <property type="entry name" value="Acetyl-CoA synthetase-like"/>
    <property type="match status" value="1"/>
</dbReference>
<evidence type="ECO:0000313" key="5">
    <source>
        <dbReference type="EMBL" id="SEQ34126.1"/>
    </source>
</evidence>
<feature type="domain" description="AMP-dependent synthetase/ligase" evidence="3">
    <location>
        <begin position="33"/>
        <end position="399"/>
    </location>
</feature>
<name>A0A1H9F843_9PSEU</name>
<dbReference type="InterPro" id="IPR025110">
    <property type="entry name" value="AMP-bd_C"/>
</dbReference>
<dbReference type="InterPro" id="IPR000873">
    <property type="entry name" value="AMP-dep_synth/lig_dom"/>
</dbReference>
<dbReference type="Proteomes" id="UP000199028">
    <property type="component" value="Unassembled WGS sequence"/>
</dbReference>
<dbReference type="EMBL" id="FOFT01000002">
    <property type="protein sequence ID" value="SEQ34126.1"/>
    <property type="molecule type" value="Genomic_DNA"/>
</dbReference>
<sequence length="542" mass="58891">MTSDVVTWPAEDAARYRARGYWGEETFAGFLADRTARFGDRTAVVDDRVRLTYAELDSLTDRVAGGLRALGIGTGDRVLVQLPNRAEFLVAWFALQKLGAVPVHTQPGHRSSEITHLSRLSEAVAYLIPDVHNRFDHRELAAAVRAEVPTLKHVLVVGDPGEHSEFTAFADLASAQPLERRTTPSPQDVALLLLSGGTTGLPKLIPRTHADYLYNGRAAGEVCGHTGETVYLAALPVAFNYTMNCPGVLGALAVGGTAVLASNPDPSYCFDLVERERVTISAINPQLAPLWLAEREVTTADLSSLRVLQIGSARLSDDVARKVISDFPGTTLQQVFGMAEGLLCLTRIDDEPEIIATTQGRPISPADEVRVTDDDDRDVPDGEVGELLTRGPYTLRGYYRAPEHNARTFTEDGFYRTGDRVRRLRSGHLVVVGRSKDQINRGGEKIPATEVENHLQAHPGIESIALLPAPDEELGERSVAFVVPTGEKTPTRRELAAFLTERGVAAYKAPDEVRTLETMPLTPVGKMDKKVLATLLAEGPTA</sequence>
<dbReference type="Pfam" id="PF00501">
    <property type="entry name" value="AMP-binding"/>
    <property type="match status" value="1"/>
</dbReference>
<gene>
    <name evidence="5" type="ORF">SAMN05216195_102188</name>
</gene>
<accession>A0A1H9F843</accession>
<feature type="region of interest" description="Disordered" evidence="2">
    <location>
        <begin position="359"/>
        <end position="386"/>
    </location>
</feature>
<reference evidence="6" key="1">
    <citation type="submission" date="2016-10" db="EMBL/GenBank/DDBJ databases">
        <authorList>
            <person name="Varghese N."/>
            <person name="Submissions S."/>
        </authorList>
    </citation>
    <scope>NUCLEOTIDE SEQUENCE [LARGE SCALE GENOMIC DNA]</scope>
    <source>
        <strain evidence="6">CGMCC 4.578</strain>
    </source>
</reference>
<dbReference type="GO" id="GO:0016878">
    <property type="term" value="F:acid-thiol ligase activity"/>
    <property type="evidence" value="ECO:0007669"/>
    <property type="project" value="UniProtKB-ARBA"/>
</dbReference>
<dbReference type="InterPro" id="IPR050237">
    <property type="entry name" value="ATP-dep_AMP-bd_enzyme"/>
</dbReference>
<organism evidence="5 6">
    <name type="scientific">Lentzea flaviverrucosa</name>
    <dbReference type="NCBI Taxonomy" id="200379"/>
    <lineage>
        <taxon>Bacteria</taxon>
        <taxon>Bacillati</taxon>
        <taxon>Actinomycetota</taxon>
        <taxon>Actinomycetes</taxon>
        <taxon>Pseudonocardiales</taxon>
        <taxon>Pseudonocardiaceae</taxon>
        <taxon>Lentzea</taxon>
    </lineage>
</organism>
<proteinExistence type="predicted"/>
<protein>
    <submittedName>
        <fullName evidence="5">2,3-dihydroxybenzoate-AMP ligase</fullName>
    </submittedName>
</protein>
<dbReference type="OrthoDB" id="9803968at2"/>
<dbReference type="PANTHER" id="PTHR43767:SF1">
    <property type="entry name" value="NONRIBOSOMAL PEPTIDE SYNTHASE PES1 (EUROFUNG)-RELATED"/>
    <property type="match status" value="1"/>
</dbReference>
<dbReference type="InterPro" id="IPR045851">
    <property type="entry name" value="AMP-bd_C_sf"/>
</dbReference>
<feature type="compositionally biased region" description="Acidic residues" evidence="2">
    <location>
        <begin position="373"/>
        <end position="384"/>
    </location>
</feature>
<dbReference type="Gene3D" id="3.40.50.980">
    <property type="match status" value="2"/>
</dbReference>
<dbReference type="PANTHER" id="PTHR43767">
    <property type="entry name" value="LONG-CHAIN-FATTY-ACID--COA LIGASE"/>
    <property type="match status" value="1"/>
</dbReference>
<evidence type="ECO:0000259" key="4">
    <source>
        <dbReference type="Pfam" id="PF13193"/>
    </source>
</evidence>
<evidence type="ECO:0000256" key="2">
    <source>
        <dbReference type="SAM" id="MobiDB-lite"/>
    </source>
</evidence>
<dbReference type="InterPro" id="IPR020845">
    <property type="entry name" value="AMP-binding_CS"/>
</dbReference>
<keyword evidence="1 5" id="KW-0436">Ligase</keyword>
<dbReference type="Pfam" id="PF13193">
    <property type="entry name" value="AMP-binding_C"/>
    <property type="match status" value="1"/>
</dbReference>